<keyword evidence="1" id="KW-1133">Transmembrane helix</keyword>
<reference evidence="2 3" key="1">
    <citation type="submission" date="2020-03" db="EMBL/GenBank/DDBJ databases">
        <title>Soil Listeria distribution.</title>
        <authorList>
            <person name="Liao J."/>
            <person name="Wiedmann M."/>
        </authorList>
    </citation>
    <scope>NUCLEOTIDE SEQUENCE [LARGE SCALE GENOMIC DNA]</scope>
    <source>
        <strain evidence="2 3">FSL L7-1547</strain>
    </source>
</reference>
<dbReference type="AlphaFoldDB" id="A0A7X0XAH0"/>
<sequence>MMTENNHDKPNLDLDYFTKHDRFFDFFKNTDVRKDIYSSKESAISIVLDMIFLVILIVAMLKTSDVAILLNGIKDLLGLVVGGLFGMLGFIIGGLALVVGTLNVKEVKVINEKNGFSSLLGFDSILWV</sequence>
<dbReference type="RefSeq" id="WP_185401007.1">
    <property type="nucleotide sequence ID" value="NZ_JAARQY010000004.1"/>
</dbReference>
<accession>A0A7X0XAH0</accession>
<dbReference type="Proteomes" id="UP000533953">
    <property type="component" value="Unassembled WGS sequence"/>
</dbReference>
<feature type="transmembrane region" description="Helical" evidence="1">
    <location>
        <begin position="43"/>
        <end position="61"/>
    </location>
</feature>
<evidence type="ECO:0000313" key="2">
    <source>
        <dbReference type="EMBL" id="MBC1490614.1"/>
    </source>
</evidence>
<proteinExistence type="predicted"/>
<evidence type="ECO:0000256" key="1">
    <source>
        <dbReference type="SAM" id="Phobius"/>
    </source>
</evidence>
<name>A0A7X0XAH0_9LIST</name>
<gene>
    <name evidence="2" type="ORF">HCI99_02095</name>
</gene>
<comment type="caution">
    <text evidence="2">The sequence shown here is derived from an EMBL/GenBank/DDBJ whole genome shotgun (WGS) entry which is preliminary data.</text>
</comment>
<evidence type="ECO:0000313" key="3">
    <source>
        <dbReference type="Proteomes" id="UP000533953"/>
    </source>
</evidence>
<keyword evidence="1" id="KW-0472">Membrane</keyword>
<protein>
    <submittedName>
        <fullName evidence="2">Uncharacterized protein</fullName>
    </submittedName>
</protein>
<feature type="transmembrane region" description="Helical" evidence="1">
    <location>
        <begin position="76"/>
        <end position="99"/>
    </location>
</feature>
<keyword evidence="1" id="KW-0812">Transmembrane</keyword>
<organism evidence="2 3">
    <name type="scientific">Listeria booriae</name>
    <dbReference type="NCBI Taxonomy" id="1552123"/>
    <lineage>
        <taxon>Bacteria</taxon>
        <taxon>Bacillati</taxon>
        <taxon>Bacillota</taxon>
        <taxon>Bacilli</taxon>
        <taxon>Bacillales</taxon>
        <taxon>Listeriaceae</taxon>
        <taxon>Listeria</taxon>
    </lineage>
</organism>
<dbReference type="EMBL" id="JAASTX010000002">
    <property type="protein sequence ID" value="MBC1490614.1"/>
    <property type="molecule type" value="Genomic_DNA"/>
</dbReference>